<feature type="compositionally biased region" description="Basic and acidic residues" evidence="5">
    <location>
        <begin position="48"/>
        <end position="60"/>
    </location>
</feature>
<dbReference type="Pfam" id="PF21597">
    <property type="entry name" value="TetR_C_43"/>
    <property type="match status" value="1"/>
</dbReference>
<feature type="DNA-binding region" description="H-T-H motif" evidence="4">
    <location>
        <begin position="85"/>
        <end position="104"/>
    </location>
</feature>
<dbReference type="InterPro" id="IPR009057">
    <property type="entry name" value="Homeodomain-like_sf"/>
</dbReference>
<dbReference type="PRINTS" id="PR00455">
    <property type="entry name" value="HTHTETR"/>
</dbReference>
<keyword evidence="3" id="KW-0804">Transcription</keyword>
<dbReference type="Proteomes" id="UP000323454">
    <property type="component" value="Unassembled WGS sequence"/>
</dbReference>
<reference evidence="7 8" key="1">
    <citation type="submission" date="2019-09" db="EMBL/GenBank/DDBJ databases">
        <title>Goodfellowia gen. nov., a new genus of the Pseudonocardineae related to Actinoalloteichus, containing Goodfellowia coeruleoviolacea gen. nov., comb. nov. gen. nov., comb. nov.</title>
        <authorList>
            <person name="Labeda D."/>
        </authorList>
    </citation>
    <scope>NUCLEOTIDE SEQUENCE [LARGE SCALE GENOMIC DNA]</scope>
    <source>
        <strain evidence="7 8">AN110305</strain>
    </source>
</reference>
<evidence type="ECO:0000313" key="7">
    <source>
        <dbReference type="EMBL" id="KAA2264336.1"/>
    </source>
</evidence>
<dbReference type="InterPro" id="IPR050109">
    <property type="entry name" value="HTH-type_TetR-like_transc_reg"/>
</dbReference>
<evidence type="ECO:0000256" key="3">
    <source>
        <dbReference type="ARBA" id="ARBA00023163"/>
    </source>
</evidence>
<dbReference type="InterPro" id="IPR036271">
    <property type="entry name" value="Tet_transcr_reg_TetR-rel_C_sf"/>
</dbReference>
<feature type="region of interest" description="Disordered" evidence="5">
    <location>
        <begin position="17"/>
        <end position="60"/>
    </location>
</feature>
<dbReference type="PANTHER" id="PTHR30055">
    <property type="entry name" value="HTH-TYPE TRANSCRIPTIONAL REGULATOR RUTR"/>
    <property type="match status" value="1"/>
</dbReference>
<dbReference type="PANTHER" id="PTHR30055:SF234">
    <property type="entry name" value="HTH-TYPE TRANSCRIPTIONAL REGULATOR BETI"/>
    <property type="match status" value="1"/>
</dbReference>
<evidence type="ECO:0000313" key="8">
    <source>
        <dbReference type="Proteomes" id="UP000323454"/>
    </source>
</evidence>
<dbReference type="SUPFAM" id="SSF48498">
    <property type="entry name" value="Tetracyclin repressor-like, C-terminal domain"/>
    <property type="match status" value="1"/>
</dbReference>
<proteinExistence type="predicted"/>
<keyword evidence="1" id="KW-0805">Transcription regulation</keyword>
<keyword evidence="8" id="KW-1185">Reference proteome</keyword>
<dbReference type="InterPro" id="IPR001647">
    <property type="entry name" value="HTH_TetR"/>
</dbReference>
<name>A0A5B2XLV7_9PSEU</name>
<protein>
    <submittedName>
        <fullName evidence="7">TetR/AcrR family transcriptional regulator</fullName>
    </submittedName>
</protein>
<dbReference type="GO" id="GO:0000976">
    <property type="term" value="F:transcription cis-regulatory region binding"/>
    <property type="evidence" value="ECO:0007669"/>
    <property type="project" value="TreeGrafter"/>
</dbReference>
<comment type="caution">
    <text evidence="7">The sequence shown here is derived from an EMBL/GenBank/DDBJ whole genome shotgun (WGS) entry which is preliminary data.</text>
</comment>
<gene>
    <name evidence="7" type="ORF">F0L68_07920</name>
</gene>
<dbReference type="Pfam" id="PF00440">
    <property type="entry name" value="TetR_N"/>
    <property type="match status" value="1"/>
</dbReference>
<reference evidence="7 8" key="2">
    <citation type="submission" date="2019-09" db="EMBL/GenBank/DDBJ databases">
        <authorList>
            <person name="Jin C."/>
        </authorList>
    </citation>
    <scope>NUCLEOTIDE SEQUENCE [LARGE SCALE GENOMIC DNA]</scope>
    <source>
        <strain evidence="7 8">AN110305</strain>
    </source>
</reference>
<evidence type="ECO:0000256" key="2">
    <source>
        <dbReference type="ARBA" id="ARBA00023125"/>
    </source>
</evidence>
<evidence type="ECO:0000256" key="5">
    <source>
        <dbReference type="SAM" id="MobiDB-lite"/>
    </source>
</evidence>
<dbReference type="GO" id="GO:0003700">
    <property type="term" value="F:DNA-binding transcription factor activity"/>
    <property type="evidence" value="ECO:0007669"/>
    <property type="project" value="TreeGrafter"/>
</dbReference>
<dbReference type="SUPFAM" id="SSF46689">
    <property type="entry name" value="Homeodomain-like"/>
    <property type="match status" value="1"/>
</dbReference>
<dbReference type="PROSITE" id="PS50977">
    <property type="entry name" value="HTH_TETR_2"/>
    <property type="match status" value="1"/>
</dbReference>
<dbReference type="OrthoDB" id="3192968at2"/>
<sequence>MGYCGALVSVLVTLPPQRSSEENPPLTFATLPEPEENPPVNFTKRRKPVSEREQGARLRADARRNREQVLAAARDVFLEQGPDAPLDEIARRAGVGIGTLYRRFPDRDSLVRDLMADNMRRGLDEMRAAVAEEPDAWHALVRFVRRMVELRAGSLGPVLSDRIRADPALGASRDELVGLVEATVEQARADGTLREGIGMGDISLLIVMIGRPPHGLAELTSRWQPARYLEIMLDGLAATNTRPLPGRAITATELRELFRMMKG</sequence>
<evidence type="ECO:0000256" key="4">
    <source>
        <dbReference type="PROSITE-ProRule" id="PRU00335"/>
    </source>
</evidence>
<dbReference type="Gene3D" id="1.10.357.10">
    <property type="entry name" value="Tetracycline Repressor, domain 2"/>
    <property type="match status" value="1"/>
</dbReference>
<organism evidence="7 8">
    <name type="scientific">Solihabitans fulvus</name>
    <dbReference type="NCBI Taxonomy" id="1892852"/>
    <lineage>
        <taxon>Bacteria</taxon>
        <taxon>Bacillati</taxon>
        <taxon>Actinomycetota</taxon>
        <taxon>Actinomycetes</taxon>
        <taxon>Pseudonocardiales</taxon>
        <taxon>Pseudonocardiaceae</taxon>
        <taxon>Solihabitans</taxon>
    </lineage>
</organism>
<feature type="domain" description="HTH tetR-type" evidence="6">
    <location>
        <begin position="63"/>
        <end position="122"/>
    </location>
</feature>
<dbReference type="EMBL" id="VUOB01000011">
    <property type="protein sequence ID" value="KAA2264336.1"/>
    <property type="molecule type" value="Genomic_DNA"/>
</dbReference>
<dbReference type="InterPro" id="IPR049445">
    <property type="entry name" value="TetR_SbtR-like_C"/>
</dbReference>
<accession>A0A5B2XLV7</accession>
<evidence type="ECO:0000259" key="6">
    <source>
        <dbReference type="PROSITE" id="PS50977"/>
    </source>
</evidence>
<keyword evidence="2 4" id="KW-0238">DNA-binding</keyword>
<evidence type="ECO:0000256" key="1">
    <source>
        <dbReference type="ARBA" id="ARBA00023015"/>
    </source>
</evidence>
<dbReference type="AlphaFoldDB" id="A0A5B2XLV7"/>